<organism evidence="1">
    <name type="scientific">Oryza punctata</name>
    <name type="common">Red rice</name>
    <dbReference type="NCBI Taxonomy" id="4537"/>
    <lineage>
        <taxon>Eukaryota</taxon>
        <taxon>Viridiplantae</taxon>
        <taxon>Streptophyta</taxon>
        <taxon>Embryophyta</taxon>
        <taxon>Tracheophyta</taxon>
        <taxon>Spermatophyta</taxon>
        <taxon>Magnoliopsida</taxon>
        <taxon>Liliopsida</taxon>
        <taxon>Poales</taxon>
        <taxon>Poaceae</taxon>
        <taxon>BOP clade</taxon>
        <taxon>Oryzoideae</taxon>
        <taxon>Oryzeae</taxon>
        <taxon>Oryzinae</taxon>
        <taxon>Oryza</taxon>
    </lineage>
</organism>
<reference evidence="1" key="1">
    <citation type="submission" date="2015-04" db="UniProtKB">
        <authorList>
            <consortium name="EnsemblPlants"/>
        </authorList>
    </citation>
    <scope>IDENTIFICATION</scope>
</reference>
<evidence type="ECO:0000313" key="2">
    <source>
        <dbReference type="Proteomes" id="UP000026962"/>
    </source>
</evidence>
<dbReference type="Gene3D" id="1.20.1050.10">
    <property type="match status" value="1"/>
</dbReference>
<dbReference type="Gramene" id="OPUNC10G15040.1">
    <property type="protein sequence ID" value="OPUNC10G15040.1"/>
    <property type="gene ID" value="OPUNC10G15040"/>
</dbReference>
<dbReference type="HOGENOM" id="CLU_1725243_0_0_1"/>
<protein>
    <submittedName>
        <fullName evidence="1">Uncharacterized protein</fullName>
    </submittedName>
</protein>
<dbReference type="EnsemblPlants" id="OPUNC10G15040.1">
    <property type="protein sequence ID" value="OPUNC10G15040.1"/>
    <property type="gene ID" value="OPUNC10G15040"/>
</dbReference>
<reference evidence="1" key="2">
    <citation type="submission" date="2018-05" db="EMBL/GenBank/DDBJ databases">
        <title>OpunRS2 (Oryza punctata Reference Sequence Version 2).</title>
        <authorList>
            <person name="Zhang J."/>
            <person name="Kudrna D."/>
            <person name="Lee S."/>
            <person name="Talag J."/>
            <person name="Welchert J."/>
            <person name="Wing R.A."/>
        </authorList>
    </citation>
    <scope>NUCLEOTIDE SEQUENCE [LARGE SCALE GENOMIC DNA]</scope>
</reference>
<dbReference type="Proteomes" id="UP000026962">
    <property type="component" value="Chromosome 10"/>
</dbReference>
<dbReference type="InterPro" id="IPR036282">
    <property type="entry name" value="Glutathione-S-Trfase_C_sf"/>
</dbReference>
<name>A0A0E0MA26_ORYPU</name>
<proteinExistence type="predicted"/>
<dbReference type="STRING" id="4537.A0A0E0MA26"/>
<keyword evidence="2" id="KW-1185">Reference proteome</keyword>
<accession>A0A0E0MA26</accession>
<evidence type="ECO:0000313" key="1">
    <source>
        <dbReference type="EnsemblPlants" id="OPUNC10G15040.1"/>
    </source>
</evidence>
<dbReference type="SUPFAM" id="SSF47616">
    <property type="entry name" value="GST C-terminal domain-like"/>
    <property type="match status" value="1"/>
</dbReference>
<sequence>MDLGFVGEDDDEDEVIDVGEGGAQGVFIVVLLLGLGVFEVEGFVGAGSKGDGNTTLESAFPGRGSRGSRSLAATASGLVDVVLGGYLGWFTAIKKLIGRRLIDPARTPALAAWEDRFRATEAARGVLPDDADKMLEFRQTALDLGASKKITL</sequence>
<dbReference type="AlphaFoldDB" id="A0A0E0MA26"/>